<feature type="compositionally biased region" description="Polar residues" evidence="5">
    <location>
        <begin position="120"/>
        <end position="130"/>
    </location>
</feature>
<organism evidence="6 7">
    <name type="scientific">Emergomyces africanus</name>
    <dbReference type="NCBI Taxonomy" id="1955775"/>
    <lineage>
        <taxon>Eukaryota</taxon>
        <taxon>Fungi</taxon>
        <taxon>Dikarya</taxon>
        <taxon>Ascomycota</taxon>
        <taxon>Pezizomycotina</taxon>
        <taxon>Eurotiomycetes</taxon>
        <taxon>Eurotiomycetidae</taxon>
        <taxon>Onygenales</taxon>
        <taxon>Ajellomycetaceae</taxon>
        <taxon>Emergomyces</taxon>
    </lineage>
</organism>
<dbReference type="PANTHER" id="PTHR19842">
    <property type="entry name" value="G BETA-LIKE PROTEIN GBL"/>
    <property type="match status" value="1"/>
</dbReference>
<evidence type="ECO:0000256" key="5">
    <source>
        <dbReference type="SAM" id="MobiDB-lite"/>
    </source>
</evidence>
<dbReference type="STRING" id="1658172.A0A1B7NXA7"/>
<evidence type="ECO:0000256" key="4">
    <source>
        <dbReference type="PROSITE-ProRule" id="PRU00221"/>
    </source>
</evidence>
<evidence type="ECO:0000313" key="6">
    <source>
        <dbReference type="EMBL" id="OAX81409.1"/>
    </source>
</evidence>
<keyword evidence="2 4" id="KW-0853">WD repeat</keyword>
<feature type="region of interest" description="Disordered" evidence="5">
    <location>
        <begin position="1209"/>
        <end position="1279"/>
    </location>
</feature>
<dbReference type="GO" id="GO:0031932">
    <property type="term" value="C:TORC2 complex"/>
    <property type="evidence" value="ECO:0007669"/>
    <property type="project" value="InterPro"/>
</dbReference>
<feature type="compositionally biased region" description="Polar residues" evidence="5">
    <location>
        <begin position="284"/>
        <end position="301"/>
    </location>
</feature>
<evidence type="ECO:0000256" key="1">
    <source>
        <dbReference type="ARBA" id="ARBA00009890"/>
    </source>
</evidence>
<dbReference type="PROSITE" id="PS50082">
    <property type="entry name" value="WD_REPEATS_2"/>
    <property type="match status" value="1"/>
</dbReference>
<comment type="caution">
    <text evidence="6">The sequence shown here is derived from an EMBL/GenBank/DDBJ whole genome shotgun (WGS) entry which is preliminary data.</text>
</comment>
<dbReference type="Proteomes" id="UP000091918">
    <property type="component" value="Unassembled WGS sequence"/>
</dbReference>
<dbReference type="PANTHER" id="PTHR19842:SF2">
    <property type="entry name" value="WD REPEAT PROTEIN (AFU_ORTHOLOGUE AFUA_5G04300)"/>
    <property type="match status" value="1"/>
</dbReference>
<proteinExistence type="inferred from homology"/>
<dbReference type="GO" id="GO:0032956">
    <property type="term" value="P:regulation of actin cytoskeleton organization"/>
    <property type="evidence" value="ECO:0007669"/>
    <property type="project" value="TreeGrafter"/>
</dbReference>
<dbReference type="SMART" id="SM00320">
    <property type="entry name" value="WD40"/>
    <property type="match status" value="7"/>
</dbReference>
<protein>
    <submittedName>
        <fullName evidence="6">Uncharacterized protein</fullName>
    </submittedName>
</protein>
<keyword evidence="3" id="KW-0677">Repeat</keyword>
<evidence type="ECO:0000256" key="3">
    <source>
        <dbReference type="ARBA" id="ARBA00022737"/>
    </source>
</evidence>
<accession>A0A1B7NXA7</accession>
<gene>
    <name evidence="6" type="ORF">ACJ72_04254</name>
</gene>
<evidence type="ECO:0000313" key="7">
    <source>
        <dbReference type="Proteomes" id="UP000091918"/>
    </source>
</evidence>
<dbReference type="GO" id="GO:0031929">
    <property type="term" value="P:TOR signaling"/>
    <property type="evidence" value="ECO:0007669"/>
    <property type="project" value="InterPro"/>
</dbReference>
<sequence length="1399" mass="154408">MPHLQSNIDLLNTRRDDNGVLLFSRPASNFWRLKSPRKMSQPVPSTDGAKRATPMKARRGGISLGGRRKLTQSELFRQPGTVHFASGLHNTNHREAASLNTHSTPAAKTTTLVVPGMLNGVSTNQPNAGVSQPEHSRELSPEPDLDGDSLDEKAQSLLHQFLCTSSTGHLNKAEPGHIPAQPLNCLKRTADGKPIFKDDILSERKQSGKSNNDLTHFEILHPDKGLPERSRSPQSSNSVKYTTKIAITPNQQLATTLSQAHTQSFSNDEQHNTTNFYTISRSSNTSNVANTQEAAFPSSHSPRPAIILPSPSSFSGFVKPGPPASSNALSAKALEKPPRKKPGPKPRNQIPAMAVSDSGSSYVPSDASSSVIKRRTQRNRGVPVNYYAKVRGFPGYEGDEVEAETDGTTHETVPEQELVPVPEPTAPMIRSIYRSGYLQVQQELLPSPVDELFEEYAPYSSEHSRNRYGERCANETFAEDDPDGRVIHADFDQSEMEGLFYVMTGEPVVESDIALPDLLVQATRKFYPHRDQQKALAQKISNLNSFRKFLLKITNTPSAFLLHHRNKESSWREGDNETPKRETIRQILSHLHVVLGLPEPPNRVYQVYDILQTLRQINKDHFQYLISVIDCFKHRRKRHICAFLSDAANGFISSTPYLLRALSSHACYPSPDFDSMKPSALLRKRELGQTVYRRKTPISHKLQAGKSLEPWKRWKGASNDVMVLAWSPDGTRFAAGAAAQSDEHNMMYNRNNNLLLGDLTCNSLKELPDHRVPRPSPSNVTDPNLYMTVSAVQWCGDALYTASYDNTVKIWDVSTHAGANCVNTLQHDGRVMVMDVSNSGSIATGCDTAPHIKLWTKSGGQHYTPTDLTCNRMKNVAMIPSSLAWGPASAGNLLVAGLAAREDENFRNGHLSVWQMGQSTISSLTVSPHSQNVFDVAWHPTAPIFATGSTVEFAAITVGRTKTTRSLVRVYDPFRPKATWAAHITYECPALDINDVTFCPADSNYITASCTDGVTYVWDYRNPRQILHRLSHGPPISEQDSNVSREQHDTGVRLALWKNNWIDQLYTGGSDGVLKKWNILRAPEDVLVENTAYFDQAIMSGAFSPDFTNLLIGDSCGSIHVISSSPFSRGDTNMAYEPASKERVPEDEEKLGINTAKELLSSGKLSRHPTFGVGQGPRYDGPYAAWARQQGTPEDALRYTPLLPEIQATQLDSSTNSRHQLGREGKEQLDARIQVAITQNRQRGKNKRKGSPNLTKPYNSLPSSSSPTSPSSAASRPTSFSPSIFVSHKHSDATHQFISLLSSDDESGPSSSSFPSRSSRIKSEFSMSALGVPACVDLTGDSSEDNAPLLQLLPPVLQDDSDGTLSDDDEVDTLCELLEDDYWWPRSCDVDPNIPRDGA</sequence>
<dbReference type="EMBL" id="LGUA01000481">
    <property type="protein sequence ID" value="OAX81409.1"/>
    <property type="molecule type" value="Genomic_DNA"/>
</dbReference>
<feature type="repeat" description="WD" evidence="4">
    <location>
        <begin position="796"/>
        <end position="815"/>
    </location>
</feature>
<dbReference type="GO" id="GO:0031931">
    <property type="term" value="C:TORC1 complex"/>
    <property type="evidence" value="ECO:0007669"/>
    <property type="project" value="InterPro"/>
</dbReference>
<feature type="compositionally biased region" description="Low complexity" evidence="5">
    <location>
        <begin position="1260"/>
        <end position="1279"/>
    </location>
</feature>
<feature type="region of interest" description="Disordered" evidence="5">
    <location>
        <begin position="334"/>
        <end position="376"/>
    </location>
</feature>
<dbReference type="PROSITE" id="PS00678">
    <property type="entry name" value="WD_REPEATS_1"/>
    <property type="match status" value="1"/>
</dbReference>
<dbReference type="InterPro" id="IPR015943">
    <property type="entry name" value="WD40/YVTN_repeat-like_dom_sf"/>
</dbReference>
<dbReference type="SUPFAM" id="SSF50978">
    <property type="entry name" value="WD40 repeat-like"/>
    <property type="match status" value="1"/>
</dbReference>
<feature type="compositionally biased region" description="Low complexity" evidence="5">
    <location>
        <begin position="354"/>
        <end position="371"/>
    </location>
</feature>
<dbReference type="Pfam" id="PF00400">
    <property type="entry name" value="WD40"/>
    <property type="match status" value="2"/>
</dbReference>
<reference evidence="6 7" key="1">
    <citation type="submission" date="2015-07" db="EMBL/GenBank/DDBJ databases">
        <title>Emmonsia species relationships and genome sequence.</title>
        <authorList>
            <person name="Cuomo C.A."/>
            <person name="Schwartz I.S."/>
            <person name="Kenyon C."/>
            <person name="de Hoog G.S."/>
            <person name="Govender N.P."/>
            <person name="Botha A."/>
            <person name="Moreno L."/>
            <person name="de Vries M."/>
            <person name="Munoz J.F."/>
            <person name="Stielow J.B."/>
        </authorList>
    </citation>
    <scope>NUCLEOTIDE SEQUENCE [LARGE SCALE GENOMIC DNA]</scope>
    <source>
        <strain evidence="6 7">CBS 136260</strain>
    </source>
</reference>
<dbReference type="InterPro" id="IPR036322">
    <property type="entry name" value="WD40_repeat_dom_sf"/>
</dbReference>
<evidence type="ECO:0000256" key="2">
    <source>
        <dbReference type="ARBA" id="ARBA00022574"/>
    </source>
</evidence>
<dbReference type="InterPro" id="IPR037588">
    <property type="entry name" value="MLST8"/>
</dbReference>
<feature type="compositionally biased region" description="Basic and acidic residues" evidence="5">
    <location>
        <begin position="1221"/>
        <end position="1230"/>
    </location>
</feature>
<feature type="compositionally biased region" description="Polar residues" evidence="5">
    <location>
        <begin position="1209"/>
        <end position="1219"/>
    </location>
</feature>
<dbReference type="InterPro" id="IPR019775">
    <property type="entry name" value="WD40_repeat_CS"/>
</dbReference>
<keyword evidence="7" id="KW-1185">Reference proteome</keyword>
<dbReference type="Gene3D" id="2.130.10.10">
    <property type="entry name" value="YVTN repeat-like/Quinoprotein amine dehydrogenase"/>
    <property type="match status" value="1"/>
</dbReference>
<name>A0A1B7NXA7_9EURO</name>
<dbReference type="InterPro" id="IPR001680">
    <property type="entry name" value="WD40_rpt"/>
</dbReference>
<feature type="region of interest" description="Disordered" evidence="5">
    <location>
        <begin position="119"/>
        <end position="150"/>
    </location>
</feature>
<dbReference type="OrthoDB" id="10248252at2759"/>
<feature type="region of interest" description="Disordered" evidence="5">
    <location>
        <begin position="284"/>
        <end position="308"/>
    </location>
</feature>
<comment type="similarity">
    <text evidence="1">Belongs to the WD repeat LST8 family.</text>
</comment>